<reference evidence="4 5" key="1">
    <citation type="submission" date="2016-12" db="EMBL/GenBank/DDBJ databases">
        <title>Genome sequencing of Methylocaldum marinum.</title>
        <authorList>
            <person name="Takeuchi M."/>
            <person name="Kamagata Y."/>
            <person name="Hiraoka S."/>
            <person name="Oshima K."/>
            <person name="Hattori M."/>
            <person name="Iwasaki W."/>
        </authorList>
    </citation>
    <scope>NUCLEOTIDE SEQUENCE [LARGE SCALE GENOMIC DNA]</scope>
    <source>
        <strain evidence="4 5">S8</strain>
    </source>
</reference>
<dbReference type="InterPro" id="IPR015424">
    <property type="entry name" value="PyrdxlP-dep_Trfase"/>
</dbReference>
<dbReference type="AlphaFoldDB" id="A0A250L0E3"/>
<dbReference type="Pfam" id="PF01041">
    <property type="entry name" value="DegT_DnrJ_EryC1"/>
    <property type="match status" value="1"/>
</dbReference>
<keyword evidence="4" id="KW-0032">Aminotransferase</keyword>
<proteinExistence type="inferred from homology"/>
<dbReference type="EMBL" id="AP017928">
    <property type="protein sequence ID" value="BBA37355.1"/>
    <property type="molecule type" value="Genomic_DNA"/>
</dbReference>
<dbReference type="GO" id="GO:0030170">
    <property type="term" value="F:pyridoxal phosphate binding"/>
    <property type="evidence" value="ECO:0007669"/>
    <property type="project" value="TreeGrafter"/>
</dbReference>
<dbReference type="InterPro" id="IPR015422">
    <property type="entry name" value="PyrdxlP-dep_Trfase_small"/>
</dbReference>
<dbReference type="GO" id="GO:0000271">
    <property type="term" value="P:polysaccharide biosynthetic process"/>
    <property type="evidence" value="ECO:0007669"/>
    <property type="project" value="TreeGrafter"/>
</dbReference>
<dbReference type="Gene3D" id="3.40.640.10">
    <property type="entry name" value="Type I PLP-dependent aspartate aminotransferase-like (Major domain)"/>
    <property type="match status" value="1"/>
</dbReference>
<dbReference type="PANTHER" id="PTHR30244">
    <property type="entry name" value="TRANSAMINASE"/>
    <property type="match status" value="1"/>
</dbReference>
<accession>A0A250L0E3</accession>
<evidence type="ECO:0000313" key="4">
    <source>
        <dbReference type="EMBL" id="BBA37355.1"/>
    </source>
</evidence>
<sequence>MKNAPSILLSDPDISMTELEAVEEVLKSPRLSAGPTVEAFEAAFAEYIGRKHAVAVSSGTIGLMLVLKAYGIGPGDEVIASSFGFRETVHGVALAGATPIFADVDYWSGTLVPEKAAAGITPKTRAIVASNTNGHPAMWPAFREMAEKHGLLLIEDSTEAIGSRYKGKLVGNFGDCAVFDLSQPSPLTCGEGGIVVTDDSDLAGRLRAFRARRLDERHSVVLGETPPYRAELSEISAALGLVQLQRLPGILERRKIVEDYYNAHMQSFEGIKPPYLAPDVDEAHWFLYLVHLGTRFSRSSRDAIIHDLATEKIEAIAYCRPLHQQRFYGNLGYRKGDFFVTEKLADRAVALPFHNHITEDQVGFIVKTAKDASINIGAGSAIYL</sequence>
<keyword evidence="4" id="KW-0808">Transferase</keyword>
<dbReference type="Gene3D" id="3.90.1150.10">
    <property type="entry name" value="Aspartate Aminotransferase, domain 1"/>
    <property type="match status" value="1"/>
</dbReference>
<dbReference type="PANTHER" id="PTHR30244:SF34">
    <property type="entry name" value="DTDP-4-AMINO-4,6-DIDEOXYGALACTOSE TRANSAMINASE"/>
    <property type="match status" value="1"/>
</dbReference>
<dbReference type="RefSeq" id="WP_119632354.1">
    <property type="nucleotide sequence ID" value="NZ_AP017928.1"/>
</dbReference>
<evidence type="ECO:0000256" key="1">
    <source>
        <dbReference type="ARBA" id="ARBA00022898"/>
    </source>
</evidence>
<dbReference type="Proteomes" id="UP000266313">
    <property type="component" value="Chromosome"/>
</dbReference>
<dbReference type="InterPro" id="IPR015421">
    <property type="entry name" value="PyrdxlP-dep_Trfase_major"/>
</dbReference>
<dbReference type="CDD" id="cd00616">
    <property type="entry name" value="AHBA_syn"/>
    <property type="match status" value="1"/>
</dbReference>
<dbReference type="InterPro" id="IPR000653">
    <property type="entry name" value="DegT/StrS_aminotransferase"/>
</dbReference>
<dbReference type="OrthoDB" id="9804264at2"/>
<keyword evidence="5" id="KW-1185">Reference proteome</keyword>
<dbReference type="KEGG" id="mmai:sS8_5438"/>
<evidence type="ECO:0000256" key="3">
    <source>
        <dbReference type="RuleBase" id="RU004508"/>
    </source>
</evidence>
<organism evidence="4 5">
    <name type="scientific">Methylocaldum marinum</name>
    <dbReference type="NCBI Taxonomy" id="1432792"/>
    <lineage>
        <taxon>Bacteria</taxon>
        <taxon>Pseudomonadati</taxon>
        <taxon>Pseudomonadota</taxon>
        <taxon>Gammaproteobacteria</taxon>
        <taxon>Methylococcales</taxon>
        <taxon>Methylococcaceae</taxon>
        <taxon>Methylocaldum</taxon>
    </lineage>
</organism>
<dbReference type="GO" id="GO:0008483">
    <property type="term" value="F:transaminase activity"/>
    <property type="evidence" value="ECO:0007669"/>
    <property type="project" value="UniProtKB-KW"/>
</dbReference>
<evidence type="ECO:0000313" key="5">
    <source>
        <dbReference type="Proteomes" id="UP000266313"/>
    </source>
</evidence>
<dbReference type="PIRSF" id="PIRSF000390">
    <property type="entry name" value="PLP_StrS"/>
    <property type="match status" value="1"/>
</dbReference>
<name>A0A250L0E3_9GAMM</name>
<dbReference type="SUPFAM" id="SSF53383">
    <property type="entry name" value="PLP-dependent transferases"/>
    <property type="match status" value="1"/>
</dbReference>
<gene>
    <name evidence="4" type="ORF">sS8_5438</name>
</gene>
<protein>
    <submittedName>
        <fullName evidence="4">Aminotransferase</fullName>
    </submittedName>
</protein>
<keyword evidence="1 3" id="KW-0663">Pyridoxal phosphate</keyword>
<comment type="similarity">
    <text evidence="2 3">Belongs to the DegT/DnrJ/EryC1 family.</text>
</comment>
<evidence type="ECO:0000256" key="2">
    <source>
        <dbReference type="ARBA" id="ARBA00037999"/>
    </source>
</evidence>